<comment type="caution">
    <text evidence="6">Lacks conserved residue(s) required for the propagation of feature annotation.</text>
</comment>
<feature type="active site" description="Nucleophile" evidence="6">
    <location>
        <position position="233"/>
    </location>
</feature>
<dbReference type="PANTHER" id="PTHR22807">
    <property type="entry name" value="NOP2 YEAST -RELATED NOL1/NOP2/FMU SUN DOMAIN-CONTAINING"/>
    <property type="match status" value="1"/>
</dbReference>
<keyword evidence="5 6" id="KW-0694">RNA-binding</keyword>
<feature type="binding site" evidence="6">
    <location>
        <position position="180"/>
    </location>
    <ligand>
        <name>S-adenosyl-L-methionine</name>
        <dbReference type="ChEBI" id="CHEBI:59789"/>
    </ligand>
</feature>
<feature type="domain" description="SAM-dependent MTase RsmB/NOP-type" evidence="8">
    <location>
        <begin position="11"/>
        <end position="294"/>
    </location>
</feature>
<evidence type="ECO:0000256" key="4">
    <source>
        <dbReference type="ARBA" id="ARBA00022691"/>
    </source>
</evidence>
<dbReference type="GO" id="GO:0008168">
    <property type="term" value="F:methyltransferase activity"/>
    <property type="evidence" value="ECO:0007669"/>
    <property type="project" value="UniProtKB-KW"/>
</dbReference>
<dbReference type="Pfam" id="PF13636">
    <property type="entry name" value="Methyltranf_PUA"/>
    <property type="match status" value="1"/>
</dbReference>
<feature type="binding site" evidence="6">
    <location>
        <begin position="111"/>
        <end position="117"/>
    </location>
    <ligand>
        <name>S-adenosyl-L-methionine</name>
        <dbReference type="ChEBI" id="CHEBI:59789"/>
    </ligand>
</feature>
<dbReference type="Pfam" id="PF01189">
    <property type="entry name" value="Methyltr_RsmB-F"/>
    <property type="match status" value="1"/>
</dbReference>
<evidence type="ECO:0000259" key="8">
    <source>
        <dbReference type="PROSITE" id="PS51686"/>
    </source>
</evidence>
<keyword evidence="4 6" id="KW-0949">S-adenosyl-L-methionine</keyword>
<feature type="region of interest" description="Disordered" evidence="7">
    <location>
        <begin position="299"/>
        <end position="330"/>
    </location>
</feature>
<evidence type="ECO:0000313" key="10">
    <source>
        <dbReference type="Proteomes" id="UP000617402"/>
    </source>
</evidence>
<dbReference type="SUPFAM" id="SSF53335">
    <property type="entry name" value="S-adenosyl-L-methionine-dependent methyltransferases"/>
    <property type="match status" value="1"/>
</dbReference>
<dbReference type="NCBIfam" id="TIGR00446">
    <property type="entry name" value="nop2p"/>
    <property type="match status" value="1"/>
</dbReference>
<sequence length="473" mass="53080">MINVPEEFQCRIKQILPEDEFDRFMQSYRENPAQGLRLNPLKGVNREILPSIPVTPTAVPWCDLGYYYEEGERPGKHPFHAAGLYYIQEPSAMAVVEALQPEPGERVLDLCAAPGGKATQIAGYLRHEGLLVANEIHPKRNKALSENLERWGARNILVTNEPPDKLSRRFPEYFDRIVVDAPCSGEGMFRKLPEAIEDWSEEKVAHCAALQQEILPEAVKMLKPGGVMVYSTCTFSPEENEKQIEAFLEKYPEFTLEPVPTADYFQAATLPHTVRLWPHRLRGEGHFIARLRKRNSLDGVTDPSVSRASRESGKTKKESGRGRSEPNLPAAYPSLPADVYRWYEAFCKESLNTVPQGPYLLFGEQLYAVSGELPSLERLKVTRTGLHLGTIKKGRFEPAHALALALTAGEWKKSVELSPDSEEVYRYLRGESLSVPNQGGGWTIVTVSGYPLGWGKVAGGQLKNHYPKGLRWT</sequence>
<evidence type="ECO:0000256" key="7">
    <source>
        <dbReference type="SAM" id="MobiDB-lite"/>
    </source>
</evidence>
<organism evidence="9 10">
    <name type="scientific">Heliobacterium chlorum</name>
    <dbReference type="NCBI Taxonomy" id="2698"/>
    <lineage>
        <taxon>Bacteria</taxon>
        <taxon>Bacillati</taxon>
        <taxon>Bacillota</taxon>
        <taxon>Clostridia</taxon>
        <taxon>Eubacteriales</taxon>
        <taxon>Heliobacteriaceae</taxon>
        <taxon>Heliobacterium</taxon>
    </lineage>
</organism>
<protein>
    <submittedName>
        <fullName evidence="9">RsmB/NOP family class I SAM-dependent RNA methyltransferase</fullName>
    </submittedName>
</protein>
<accession>A0ABR7T5K3</accession>
<name>A0ABR7T5K3_HELCL</name>
<dbReference type="Gene3D" id="3.40.50.150">
    <property type="entry name" value="Vaccinia Virus protein VP39"/>
    <property type="match status" value="1"/>
</dbReference>
<dbReference type="GO" id="GO:0032259">
    <property type="term" value="P:methylation"/>
    <property type="evidence" value="ECO:0007669"/>
    <property type="project" value="UniProtKB-KW"/>
</dbReference>
<dbReference type="InterPro" id="IPR023267">
    <property type="entry name" value="RCMT"/>
</dbReference>
<dbReference type="InterPro" id="IPR001678">
    <property type="entry name" value="MeTrfase_RsmB-F_NOP2_dom"/>
</dbReference>
<comment type="caution">
    <text evidence="9">The sequence shown here is derived from an EMBL/GenBank/DDBJ whole genome shotgun (WGS) entry which is preliminary data.</text>
</comment>
<dbReference type="Pfam" id="PF17126">
    <property type="entry name" value="RsmF_methylt_CI"/>
    <property type="match status" value="1"/>
</dbReference>
<feature type="compositionally biased region" description="Basic and acidic residues" evidence="7">
    <location>
        <begin position="308"/>
        <end position="324"/>
    </location>
</feature>
<keyword evidence="3 6" id="KW-0808">Transferase</keyword>
<dbReference type="EMBL" id="JACVHF010000024">
    <property type="protein sequence ID" value="MBC9786062.1"/>
    <property type="molecule type" value="Genomic_DNA"/>
</dbReference>
<dbReference type="RefSeq" id="WP_188041491.1">
    <property type="nucleotide sequence ID" value="NZ_JACVHF010000024.1"/>
</dbReference>
<dbReference type="CDD" id="cd21147">
    <property type="entry name" value="RsmF_methylt_CTD1"/>
    <property type="match status" value="1"/>
</dbReference>
<evidence type="ECO:0000256" key="6">
    <source>
        <dbReference type="PROSITE-ProRule" id="PRU01023"/>
    </source>
</evidence>
<gene>
    <name evidence="9" type="ORF">H1S01_16450</name>
</gene>
<dbReference type="PROSITE" id="PS51686">
    <property type="entry name" value="SAM_MT_RSMB_NOP"/>
    <property type="match status" value="1"/>
</dbReference>
<evidence type="ECO:0000313" key="9">
    <source>
        <dbReference type="EMBL" id="MBC9786062.1"/>
    </source>
</evidence>
<evidence type="ECO:0000256" key="3">
    <source>
        <dbReference type="ARBA" id="ARBA00022679"/>
    </source>
</evidence>
<keyword evidence="10" id="KW-1185">Reference proteome</keyword>
<evidence type="ECO:0000256" key="1">
    <source>
        <dbReference type="ARBA" id="ARBA00022490"/>
    </source>
</evidence>
<comment type="similarity">
    <text evidence="6">Belongs to the class I-like SAM-binding methyltransferase superfamily. RsmB/NOP family.</text>
</comment>
<dbReference type="PRINTS" id="PR02008">
    <property type="entry name" value="RCMTFAMILY"/>
</dbReference>
<dbReference type="InterPro" id="IPR031340">
    <property type="entry name" value="RsmF_methylt_CI"/>
</dbReference>
<dbReference type="InterPro" id="IPR029063">
    <property type="entry name" value="SAM-dependent_MTases_sf"/>
</dbReference>
<dbReference type="InterPro" id="IPR027391">
    <property type="entry name" value="Nol1_Nop2_Fmu_2"/>
</dbReference>
<reference evidence="9 10" key="1">
    <citation type="submission" date="2020-07" db="EMBL/GenBank/DDBJ databases">
        <title>Draft whole-genome sequence of Heliobacterium chlorum DSM 3682, type strain.</title>
        <authorList>
            <person name="Kyndt J.A."/>
            <person name="Meyer T.E."/>
            <person name="Imhoff J.F."/>
        </authorList>
    </citation>
    <scope>NUCLEOTIDE SEQUENCE [LARGE SCALE GENOMIC DNA]</scope>
    <source>
        <strain evidence="9 10">DSM 3682</strain>
    </source>
</reference>
<dbReference type="InterPro" id="IPR031341">
    <property type="entry name" value="Methyltr_RsmF_N"/>
</dbReference>
<dbReference type="InterPro" id="IPR049560">
    <property type="entry name" value="MeTrfase_RsmB-F_NOP2_cat"/>
</dbReference>
<keyword evidence="2 6" id="KW-0489">Methyltransferase</keyword>
<dbReference type="Gene3D" id="3.30.70.1170">
    <property type="entry name" value="Sun protein, domain 3"/>
    <property type="match status" value="1"/>
</dbReference>
<dbReference type="Gene3D" id="2.30.130.60">
    <property type="match status" value="1"/>
</dbReference>
<evidence type="ECO:0000256" key="5">
    <source>
        <dbReference type="ARBA" id="ARBA00022884"/>
    </source>
</evidence>
<evidence type="ECO:0000256" key="2">
    <source>
        <dbReference type="ARBA" id="ARBA00022603"/>
    </source>
</evidence>
<feature type="binding site" evidence="6">
    <location>
        <position position="135"/>
    </location>
    <ligand>
        <name>S-adenosyl-L-methionine</name>
        <dbReference type="ChEBI" id="CHEBI:59789"/>
    </ligand>
</feature>
<dbReference type="Proteomes" id="UP000617402">
    <property type="component" value="Unassembled WGS sequence"/>
</dbReference>
<dbReference type="CDD" id="cd02440">
    <property type="entry name" value="AdoMet_MTases"/>
    <property type="match status" value="1"/>
</dbReference>
<dbReference type="PANTHER" id="PTHR22807:SF30">
    <property type="entry name" value="28S RRNA (CYTOSINE(4447)-C(5))-METHYLTRANSFERASE-RELATED"/>
    <property type="match status" value="1"/>
</dbReference>
<dbReference type="InterPro" id="IPR011023">
    <property type="entry name" value="Nop2p"/>
</dbReference>
<proteinExistence type="inferred from homology"/>
<dbReference type="Pfam" id="PF17125">
    <property type="entry name" value="Methyltr_RsmF_N"/>
    <property type="match status" value="1"/>
</dbReference>
<keyword evidence="1" id="KW-0963">Cytoplasm</keyword>